<keyword evidence="4 7" id="KW-0694">RNA-binding</keyword>
<dbReference type="InterPro" id="IPR000911">
    <property type="entry name" value="Ribosomal_uL11"/>
</dbReference>
<evidence type="ECO:0000256" key="2">
    <source>
        <dbReference type="ARBA" id="ARBA00022481"/>
    </source>
</evidence>
<feature type="domain" description="Large ribosomal subunit protein uL11 C-terminal" evidence="9">
    <location>
        <begin position="71"/>
        <end position="138"/>
    </location>
</feature>
<dbReference type="GO" id="GO:0003735">
    <property type="term" value="F:structural constituent of ribosome"/>
    <property type="evidence" value="ECO:0007669"/>
    <property type="project" value="InterPro"/>
</dbReference>
<dbReference type="Gene3D" id="1.10.10.250">
    <property type="entry name" value="Ribosomal protein L11, C-terminal domain"/>
    <property type="match status" value="1"/>
</dbReference>
<dbReference type="GO" id="GO:0006412">
    <property type="term" value="P:translation"/>
    <property type="evidence" value="ECO:0007669"/>
    <property type="project" value="UniProtKB-UniRule"/>
</dbReference>
<evidence type="ECO:0000256" key="1">
    <source>
        <dbReference type="ARBA" id="ARBA00010537"/>
    </source>
</evidence>
<dbReference type="PROSITE" id="PS00359">
    <property type="entry name" value="RIBOSOMAL_L11"/>
    <property type="match status" value="1"/>
</dbReference>
<dbReference type="PANTHER" id="PTHR11661:SF1">
    <property type="entry name" value="LARGE RIBOSOMAL SUBUNIT PROTEIN UL11M"/>
    <property type="match status" value="1"/>
</dbReference>
<dbReference type="CDD" id="cd00349">
    <property type="entry name" value="Ribosomal_L11"/>
    <property type="match status" value="1"/>
</dbReference>
<evidence type="ECO:0000313" key="12">
    <source>
        <dbReference type="Proteomes" id="UP000610966"/>
    </source>
</evidence>
<evidence type="ECO:0000259" key="10">
    <source>
        <dbReference type="Pfam" id="PF03946"/>
    </source>
</evidence>
<dbReference type="Pfam" id="PF00298">
    <property type="entry name" value="Ribosomal_L11"/>
    <property type="match status" value="1"/>
</dbReference>
<dbReference type="InterPro" id="IPR036796">
    <property type="entry name" value="Ribosomal_uL11_N_sf"/>
</dbReference>
<dbReference type="InterPro" id="IPR020785">
    <property type="entry name" value="Ribosomal_uL11_CS"/>
</dbReference>
<reference evidence="11" key="1">
    <citation type="submission" date="2021-01" db="EMBL/GenBank/DDBJ databases">
        <title>Whole genome shotgun sequence of Sphaerimonospora thailandensis NBRC 107569.</title>
        <authorList>
            <person name="Komaki H."/>
            <person name="Tamura T."/>
        </authorList>
    </citation>
    <scope>NUCLEOTIDE SEQUENCE</scope>
    <source>
        <strain evidence="11">NBRC 107569</strain>
    </source>
</reference>
<dbReference type="SMART" id="SM00649">
    <property type="entry name" value="RL11"/>
    <property type="match status" value="1"/>
</dbReference>
<comment type="caution">
    <text evidence="11">The sequence shown here is derived from an EMBL/GenBank/DDBJ whole genome shotgun (WGS) entry which is preliminary data.</text>
</comment>
<dbReference type="EMBL" id="BOOG01000011">
    <property type="protein sequence ID" value="GIH68881.1"/>
    <property type="molecule type" value="Genomic_DNA"/>
</dbReference>
<keyword evidence="3 7" id="KW-0699">rRNA-binding</keyword>
<comment type="function">
    <text evidence="7">Forms part of the ribosomal stalk which helps the ribosome interact with GTP-bound translation factors.</text>
</comment>
<evidence type="ECO:0000256" key="4">
    <source>
        <dbReference type="ARBA" id="ARBA00022884"/>
    </source>
</evidence>
<dbReference type="Pfam" id="PF03946">
    <property type="entry name" value="Ribosomal_L11_N"/>
    <property type="match status" value="1"/>
</dbReference>
<comment type="similarity">
    <text evidence="1 7 8">Belongs to the universal ribosomal protein uL11 family.</text>
</comment>
<dbReference type="HAMAP" id="MF_00736">
    <property type="entry name" value="Ribosomal_uL11"/>
    <property type="match status" value="1"/>
</dbReference>
<evidence type="ECO:0000259" key="9">
    <source>
        <dbReference type="Pfam" id="PF00298"/>
    </source>
</evidence>
<evidence type="ECO:0000256" key="8">
    <source>
        <dbReference type="RuleBase" id="RU003978"/>
    </source>
</evidence>
<evidence type="ECO:0000313" key="11">
    <source>
        <dbReference type="EMBL" id="GIH68881.1"/>
    </source>
</evidence>
<dbReference type="InterPro" id="IPR036769">
    <property type="entry name" value="Ribosomal_uL11_C_sf"/>
</dbReference>
<comment type="subunit">
    <text evidence="7">Part of the ribosomal stalk of the 50S ribosomal subunit. Interacts with L10 and the large rRNA to form the base of the stalk. L10 forms an elongated spine to which L12 dimers bind in a sequential fashion forming a multimeric L10(L12)X complex.</text>
</comment>
<dbReference type="PANTHER" id="PTHR11661">
    <property type="entry name" value="60S RIBOSOMAL PROTEIN L12"/>
    <property type="match status" value="1"/>
</dbReference>
<dbReference type="InterPro" id="IPR020784">
    <property type="entry name" value="Ribosomal_uL11_N"/>
</dbReference>
<keyword evidence="6 7" id="KW-0687">Ribonucleoprotein</keyword>
<feature type="domain" description="Large ribosomal subunit protein uL11 N-terminal" evidence="10">
    <location>
        <begin position="11"/>
        <end position="64"/>
    </location>
</feature>
<comment type="PTM">
    <text evidence="7">One or more lysine residues are methylated.</text>
</comment>
<dbReference type="SUPFAM" id="SSF54747">
    <property type="entry name" value="Ribosomal L11/L12e N-terminal domain"/>
    <property type="match status" value="1"/>
</dbReference>
<name>A0A8J3VYF6_9ACTN</name>
<dbReference type="GO" id="GO:0022625">
    <property type="term" value="C:cytosolic large ribosomal subunit"/>
    <property type="evidence" value="ECO:0007669"/>
    <property type="project" value="TreeGrafter"/>
</dbReference>
<accession>A0A8J3VYF6</accession>
<protein>
    <recommendedName>
        <fullName evidence="7">Large ribosomal subunit protein uL11</fullName>
    </recommendedName>
</protein>
<dbReference type="Gene3D" id="3.30.1550.10">
    <property type="entry name" value="Ribosomal protein L11/L12, N-terminal domain"/>
    <property type="match status" value="1"/>
</dbReference>
<evidence type="ECO:0000256" key="5">
    <source>
        <dbReference type="ARBA" id="ARBA00022980"/>
    </source>
</evidence>
<dbReference type="Proteomes" id="UP000610966">
    <property type="component" value="Unassembled WGS sequence"/>
</dbReference>
<organism evidence="11 12">
    <name type="scientific">Sphaerimonospora thailandensis</name>
    <dbReference type="NCBI Taxonomy" id="795644"/>
    <lineage>
        <taxon>Bacteria</taxon>
        <taxon>Bacillati</taxon>
        <taxon>Actinomycetota</taxon>
        <taxon>Actinomycetes</taxon>
        <taxon>Streptosporangiales</taxon>
        <taxon>Streptosporangiaceae</taxon>
        <taxon>Sphaerimonospora</taxon>
    </lineage>
</organism>
<dbReference type="GO" id="GO:0070180">
    <property type="term" value="F:large ribosomal subunit rRNA binding"/>
    <property type="evidence" value="ECO:0007669"/>
    <property type="project" value="UniProtKB-UniRule"/>
</dbReference>
<evidence type="ECO:0000256" key="3">
    <source>
        <dbReference type="ARBA" id="ARBA00022730"/>
    </source>
</evidence>
<proteinExistence type="inferred from homology"/>
<keyword evidence="12" id="KW-1185">Reference proteome</keyword>
<keyword evidence="5 7" id="KW-0689">Ribosomal protein</keyword>
<dbReference type="AlphaFoldDB" id="A0A8J3VYF6"/>
<evidence type="ECO:0000256" key="6">
    <source>
        <dbReference type="ARBA" id="ARBA00023274"/>
    </source>
</evidence>
<sequence length="141" mass="15049">MAAKRKVFEATIQLEAGDAAVAELGKVLGPTGVNIVAIKREYDESTSGRRGEIVPVVVTVLEDRAVELRYKSPPTSFLIRQALRGKGAARPGHDGARRLTNAQLRAIAVRKLPDLNTNDVDAAMRIVAGTARSMGVTVSES</sequence>
<dbReference type="RefSeq" id="WP_204012318.1">
    <property type="nucleotide sequence ID" value="NZ_BOOG01000011.1"/>
</dbReference>
<keyword evidence="2 7" id="KW-0488">Methylation</keyword>
<dbReference type="SUPFAM" id="SSF46906">
    <property type="entry name" value="Ribosomal protein L11, C-terminal domain"/>
    <property type="match status" value="1"/>
</dbReference>
<evidence type="ECO:0000256" key="7">
    <source>
        <dbReference type="HAMAP-Rule" id="MF_00736"/>
    </source>
</evidence>
<gene>
    <name evidence="11" type="primary">rplK_1</name>
    <name evidence="7" type="synonym">rplK</name>
    <name evidence="11" type="ORF">Mth01_11340</name>
</gene>
<dbReference type="InterPro" id="IPR020783">
    <property type="entry name" value="Ribosomal_uL11_C"/>
</dbReference>